<evidence type="ECO:0008006" key="4">
    <source>
        <dbReference type="Google" id="ProtNLM"/>
    </source>
</evidence>
<evidence type="ECO:0000256" key="1">
    <source>
        <dbReference type="SAM" id="Coils"/>
    </source>
</evidence>
<evidence type="ECO:0000313" key="2">
    <source>
        <dbReference type="EMBL" id="QQS83112.1"/>
    </source>
</evidence>
<proteinExistence type="predicted"/>
<dbReference type="RefSeq" id="WP_047130978.1">
    <property type="nucleotide sequence ID" value="NZ_CP015114.1"/>
</dbReference>
<dbReference type="AlphaFoldDB" id="A0AB37H0P7"/>
<evidence type="ECO:0000313" key="3">
    <source>
        <dbReference type="Proteomes" id="UP000595942"/>
    </source>
</evidence>
<organism evidence="2 3">
    <name type="scientific">Staphylococcus condimenti</name>
    <dbReference type="NCBI Taxonomy" id="70255"/>
    <lineage>
        <taxon>Bacteria</taxon>
        <taxon>Bacillati</taxon>
        <taxon>Bacillota</taxon>
        <taxon>Bacilli</taxon>
        <taxon>Bacillales</taxon>
        <taxon>Staphylococcaceae</taxon>
        <taxon>Staphylococcus</taxon>
    </lineage>
</organism>
<protein>
    <recommendedName>
        <fullName evidence="4">Phage protein</fullName>
    </recommendedName>
</protein>
<dbReference type="GeneID" id="93726968"/>
<accession>A0AB37H0P7</accession>
<dbReference type="EMBL" id="CP068073">
    <property type="protein sequence ID" value="QQS83112.1"/>
    <property type="molecule type" value="Genomic_DNA"/>
</dbReference>
<feature type="coiled-coil region" evidence="1">
    <location>
        <begin position="27"/>
        <end position="68"/>
    </location>
</feature>
<keyword evidence="3" id="KW-1185">Reference proteome</keyword>
<gene>
    <name evidence="2" type="ORF">I6J05_01955</name>
</gene>
<name>A0AB37H0P7_9STAP</name>
<dbReference type="KEGG" id="scv:A4G25_03745"/>
<keyword evidence="1" id="KW-0175">Coiled coil</keyword>
<dbReference type="Proteomes" id="UP000595942">
    <property type="component" value="Chromosome"/>
</dbReference>
<sequence length="69" mass="8527">MNKELITIELETWNERIRNDERKNIQINDLLRDNHNKRIEIEDLEVTIEELNRRIEVLEIEEVEELEEI</sequence>
<reference evidence="2 3" key="1">
    <citation type="submission" date="2021-01" db="EMBL/GenBank/DDBJ databases">
        <title>FDA dAtabase for Regulatory Grade micrObial Sequences (FDA-ARGOS): Supporting development and validation of Infectious Disease Dx tests.</title>
        <authorList>
            <person name="Sproer C."/>
            <person name="Gronow S."/>
            <person name="Severitt S."/>
            <person name="Schroder I."/>
            <person name="Tallon L."/>
            <person name="Sadzewicz L."/>
            <person name="Zhao X."/>
            <person name="Boylan J."/>
            <person name="Ott S."/>
            <person name="Bowen H."/>
            <person name="Vavikolanu K."/>
            <person name="Mehta A."/>
            <person name="Aluvathingal J."/>
            <person name="Nadendla S."/>
            <person name="Lowell S."/>
            <person name="Myers T."/>
            <person name="Yan Y."/>
            <person name="Sichtig H."/>
        </authorList>
    </citation>
    <scope>NUCLEOTIDE SEQUENCE [LARGE SCALE GENOMIC DNA]</scope>
    <source>
        <strain evidence="2 3">FDAARGOS_1148</strain>
    </source>
</reference>